<name>A0A1H8TE51_9EURY</name>
<protein>
    <submittedName>
        <fullName evidence="4">CBS domain-containing protein</fullName>
    </submittedName>
</protein>
<dbReference type="SUPFAM" id="SSF54631">
    <property type="entry name" value="CBS-domain pair"/>
    <property type="match status" value="1"/>
</dbReference>
<evidence type="ECO:0000256" key="2">
    <source>
        <dbReference type="PROSITE-ProRule" id="PRU00703"/>
    </source>
</evidence>
<dbReference type="RefSeq" id="WP_092662868.1">
    <property type="nucleotide sequence ID" value="NZ_FOCX01000022.1"/>
</dbReference>
<dbReference type="OrthoDB" id="43333at2157"/>
<feature type="domain" description="CBS" evidence="3">
    <location>
        <begin position="7"/>
        <end position="63"/>
    </location>
</feature>
<dbReference type="Pfam" id="PF00571">
    <property type="entry name" value="CBS"/>
    <property type="match status" value="2"/>
</dbReference>
<keyword evidence="5" id="KW-1185">Reference proteome</keyword>
<reference evidence="5" key="1">
    <citation type="submission" date="2016-10" db="EMBL/GenBank/DDBJ databases">
        <authorList>
            <person name="Varghese N."/>
            <person name="Submissions S."/>
        </authorList>
    </citation>
    <scope>NUCLEOTIDE SEQUENCE [LARGE SCALE GENOMIC DNA]</scope>
    <source>
        <strain evidence="5">IBRC-M 10043</strain>
    </source>
</reference>
<dbReference type="PANTHER" id="PTHR43080">
    <property type="entry name" value="CBS DOMAIN-CONTAINING PROTEIN CBSX3, MITOCHONDRIAL"/>
    <property type="match status" value="1"/>
</dbReference>
<dbReference type="InterPro" id="IPR051257">
    <property type="entry name" value="Diverse_CBS-Domain"/>
</dbReference>
<organism evidence="4 5">
    <name type="scientific">Halorientalis persicus</name>
    <dbReference type="NCBI Taxonomy" id="1367881"/>
    <lineage>
        <taxon>Archaea</taxon>
        <taxon>Methanobacteriati</taxon>
        <taxon>Methanobacteriota</taxon>
        <taxon>Stenosarchaea group</taxon>
        <taxon>Halobacteria</taxon>
        <taxon>Halobacteriales</taxon>
        <taxon>Haloarculaceae</taxon>
        <taxon>Halorientalis</taxon>
    </lineage>
</organism>
<dbReference type="InterPro" id="IPR000644">
    <property type="entry name" value="CBS_dom"/>
</dbReference>
<evidence type="ECO:0000313" key="5">
    <source>
        <dbReference type="Proteomes" id="UP000198775"/>
    </source>
</evidence>
<dbReference type="InterPro" id="IPR046342">
    <property type="entry name" value="CBS_dom_sf"/>
</dbReference>
<dbReference type="SMART" id="SM00116">
    <property type="entry name" value="CBS"/>
    <property type="match status" value="2"/>
</dbReference>
<dbReference type="PANTHER" id="PTHR43080:SF2">
    <property type="entry name" value="CBS DOMAIN-CONTAINING PROTEIN"/>
    <property type="match status" value="1"/>
</dbReference>
<proteinExistence type="predicted"/>
<dbReference type="Gene3D" id="3.10.580.10">
    <property type="entry name" value="CBS-domain"/>
    <property type="match status" value="1"/>
</dbReference>
<dbReference type="EMBL" id="FOCX01000022">
    <property type="protein sequence ID" value="SEO89379.1"/>
    <property type="molecule type" value="Genomic_DNA"/>
</dbReference>
<dbReference type="PROSITE" id="PS51371">
    <property type="entry name" value="CBS"/>
    <property type="match status" value="2"/>
</dbReference>
<dbReference type="Proteomes" id="UP000198775">
    <property type="component" value="Unassembled WGS sequence"/>
</dbReference>
<accession>A0A1H8TE51</accession>
<evidence type="ECO:0000313" key="4">
    <source>
        <dbReference type="EMBL" id="SEO89379.1"/>
    </source>
</evidence>
<dbReference type="CDD" id="cd17776">
    <property type="entry name" value="CBS_pair_arch"/>
    <property type="match status" value="1"/>
</dbReference>
<evidence type="ECO:0000256" key="1">
    <source>
        <dbReference type="ARBA" id="ARBA00023122"/>
    </source>
</evidence>
<sequence length="140" mass="15144">MLIREIMTTDLVTVEAGATLREVTGALLDNGIGSVVVVDDGIPTGLITESDVLRAAHERDTPLSELSTGPLTQEPLVTVEPDASVGLASRRMLDEGIKKLPVVDDLDLVGIVTLTDVVYHLSDLRTEAEGLARRHYDWTR</sequence>
<feature type="domain" description="CBS" evidence="3">
    <location>
        <begin position="71"/>
        <end position="127"/>
    </location>
</feature>
<evidence type="ECO:0000259" key="3">
    <source>
        <dbReference type="PROSITE" id="PS51371"/>
    </source>
</evidence>
<dbReference type="AlphaFoldDB" id="A0A1H8TE51"/>
<gene>
    <name evidence="4" type="ORF">SAMN05216388_102229</name>
</gene>
<keyword evidence="1 2" id="KW-0129">CBS domain</keyword>